<keyword evidence="17" id="KW-1185">Reference proteome</keyword>
<dbReference type="SUPFAM" id="SSF47226">
    <property type="entry name" value="Histidine-containing phosphotransfer domain, HPT domain"/>
    <property type="match status" value="1"/>
</dbReference>
<evidence type="ECO:0000313" key="17">
    <source>
        <dbReference type="Proteomes" id="UP000663505"/>
    </source>
</evidence>
<gene>
    <name evidence="16" type="ORF">JZ786_21895</name>
</gene>
<comment type="catalytic activity">
    <reaction evidence="1">
        <text>ATP + protein L-histidine = ADP + protein N-phospho-L-histidine.</text>
        <dbReference type="EC" id="2.7.13.3"/>
    </reaction>
</comment>
<dbReference type="PROSITE" id="PS50109">
    <property type="entry name" value="HIS_KIN"/>
    <property type="match status" value="1"/>
</dbReference>
<organism evidence="16 17">
    <name type="scientific">Alicyclobacillus mengziensis</name>
    <dbReference type="NCBI Taxonomy" id="2931921"/>
    <lineage>
        <taxon>Bacteria</taxon>
        <taxon>Bacillati</taxon>
        <taxon>Bacillota</taxon>
        <taxon>Bacilli</taxon>
        <taxon>Bacillales</taxon>
        <taxon>Alicyclobacillaceae</taxon>
        <taxon>Alicyclobacillus</taxon>
    </lineage>
</organism>
<evidence type="ECO:0000256" key="6">
    <source>
        <dbReference type="ARBA" id="ARBA00022679"/>
    </source>
</evidence>
<dbReference type="Pfam" id="PF01627">
    <property type="entry name" value="Hpt"/>
    <property type="match status" value="1"/>
</dbReference>
<feature type="modified residue" description="Phosphohistidine" evidence="11">
    <location>
        <position position="45"/>
    </location>
</feature>
<evidence type="ECO:0000256" key="10">
    <source>
        <dbReference type="ARBA" id="ARBA00023012"/>
    </source>
</evidence>
<dbReference type="InterPro" id="IPR036061">
    <property type="entry name" value="CheW-like_dom_sf"/>
</dbReference>
<dbReference type="Gene3D" id="1.10.287.560">
    <property type="entry name" value="Histidine kinase CheA-like, homodimeric domain"/>
    <property type="match status" value="1"/>
</dbReference>
<dbReference type="SMART" id="SM00387">
    <property type="entry name" value="HATPase_c"/>
    <property type="match status" value="1"/>
</dbReference>
<feature type="domain" description="HPt" evidence="15">
    <location>
        <begin position="1"/>
        <end position="102"/>
    </location>
</feature>
<dbReference type="Gene3D" id="3.30.565.10">
    <property type="entry name" value="Histidine kinase-like ATPase, C-terminal domain"/>
    <property type="match status" value="1"/>
</dbReference>
<evidence type="ECO:0000256" key="2">
    <source>
        <dbReference type="ARBA" id="ARBA00012438"/>
    </source>
</evidence>
<evidence type="ECO:0000256" key="3">
    <source>
        <dbReference type="ARBA" id="ARBA00021495"/>
    </source>
</evidence>
<dbReference type="GO" id="GO:0000155">
    <property type="term" value="F:phosphorelay sensor kinase activity"/>
    <property type="evidence" value="ECO:0007669"/>
    <property type="project" value="InterPro"/>
</dbReference>
<evidence type="ECO:0000256" key="8">
    <source>
        <dbReference type="ARBA" id="ARBA00022777"/>
    </source>
</evidence>
<dbReference type="SMART" id="SM01231">
    <property type="entry name" value="H-kinase_dim"/>
    <property type="match status" value="1"/>
</dbReference>
<keyword evidence="6" id="KW-0808">Transferase</keyword>
<dbReference type="Pfam" id="PF01584">
    <property type="entry name" value="CheW"/>
    <property type="match status" value="1"/>
</dbReference>
<evidence type="ECO:0000259" key="15">
    <source>
        <dbReference type="PROSITE" id="PS50894"/>
    </source>
</evidence>
<evidence type="ECO:0000256" key="11">
    <source>
        <dbReference type="PROSITE-ProRule" id="PRU00110"/>
    </source>
</evidence>
<dbReference type="InterPro" id="IPR010808">
    <property type="entry name" value="CheA_P2-bd"/>
</dbReference>
<dbReference type="CDD" id="cd00088">
    <property type="entry name" value="HPT"/>
    <property type="match status" value="1"/>
</dbReference>
<dbReference type="InterPro" id="IPR037006">
    <property type="entry name" value="CheA-like_homodim_sf"/>
</dbReference>
<dbReference type="SMART" id="SM00260">
    <property type="entry name" value="CheW"/>
    <property type="match status" value="1"/>
</dbReference>
<dbReference type="AlphaFoldDB" id="A0A9X7W0E5"/>
<dbReference type="InterPro" id="IPR004358">
    <property type="entry name" value="Sig_transdc_His_kin-like_C"/>
</dbReference>
<evidence type="ECO:0000256" key="4">
    <source>
        <dbReference type="ARBA" id="ARBA00022500"/>
    </source>
</evidence>
<dbReference type="FunFam" id="3.30.565.10:FF:000016">
    <property type="entry name" value="Chemotaxis protein CheA, putative"/>
    <property type="match status" value="1"/>
</dbReference>
<dbReference type="SUPFAM" id="SSF47384">
    <property type="entry name" value="Homodimeric domain of signal transducing histidine kinase"/>
    <property type="match status" value="1"/>
</dbReference>
<dbReference type="InterPro" id="IPR036890">
    <property type="entry name" value="HATPase_C_sf"/>
</dbReference>
<keyword evidence="5 11" id="KW-0597">Phosphoprotein</keyword>
<evidence type="ECO:0000259" key="14">
    <source>
        <dbReference type="PROSITE" id="PS50851"/>
    </source>
</evidence>
<feature type="domain" description="Histidine kinase" evidence="13">
    <location>
        <begin position="329"/>
        <end position="579"/>
    </location>
</feature>
<dbReference type="PRINTS" id="PR00344">
    <property type="entry name" value="BCTRLSENSOR"/>
</dbReference>
<dbReference type="GO" id="GO:0006935">
    <property type="term" value="P:chemotaxis"/>
    <property type="evidence" value="ECO:0007669"/>
    <property type="project" value="UniProtKB-KW"/>
</dbReference>
<dbReference type="InterPro" id="IPR035891">
    <property type="entry name" value="CheY-binding_CheA"/>
</dbReference>
<dbReference type="Gene3D" id="1.20.120.160">
    <property type="entry name" value="HPT domain"/>
    <property type="match status" value="1"/>
</dbReference>
<accession>A0A9X7W0E5</accession>
<dbReference type="InterPro" id="IPR008207">
    <property type="entry name" value="Sig_transdc_His_kin_Hpt_dom"/>
</dbReference>
<dbReference type="InterPro" id="IPR036097">
    <property type="entry name" value="HisK_dim/P_sf"/>
</dbReference>
<dbReference type="PROSITE" id="PS50894">
    <property type="entry name" value="HPT"/>
    <property type="match status" value="1"/>
</dbReference>
<dbReference type="InterPro" id="IPR003594">
    <property type="entry name" value="HATPase_dom"/>
</dbReference>
<proteinExistence type="predicted"/>
<dbReference type="Gene3D" id="2.30.30.40">
    <property type="entry name" value="SH3 Domains"/>
    <property type="match status" value="1"/>
</dbReference>
<dbReference type="KEGG" id="afx:JZ786_21895"/>
<evidence type="ECO:0000256" key="1">
    <source>
        <dbReference type="ARBA" id="ARBA00000085"/>
    </source>
</evidence>
<dbReference type="Proteomes" id="UP000663505">
    <property type="component" value="Chromosome"/>
</dbReference>
<dbReference type="PANTHER" id="PTHR43395:SF1">
    <property type="entry name" value="CHEMOTAXIS PROTEIN CHEA"/>
    <property type="match status" value="1"/>
</dbReference>
<dbReference type="EMBL" id="CP071182">
    <property type="protein sequence ID" value="QSO47033.1"/>
    <property type="molecule type" value="Genomic_DNA"/>
</dbReference>
<evidence type="ECO:0000256" key="7">
    <source>
        <dbReference type="ARBA" id="ARBA00022741"/>
    </source>
</evidence>
<dbReference type="SMART" id="SM00073">
    <property type="entry name" value="HPT"/>
    <property type="match status" value="1"/>
</dbReference>
<keyword evidence="9" id="KW-0067">ATP-binding</keyword>
<evidence type="ECO:0000259" key="13">
    <source>
        <dbReference type="PROSITE" id="PS50109"/>
    </source>
</evidence>
<dbReference type="GO" id="GO:0005524">
    <property type="term" value="F:ATP binding"/>
    <property type="evidence" value="ECO:0007669"/>
    <property type="project" value="UniProtKB-KW"/>
</dbReference>
<dbReference type="SUPFAM" id="SSF55874">
    <property type="entry name" value="ATPase domain of HSP90 chaperone/DNA topoisomerase II/histidine kinase"/>
    <property type="match status" value="1"/>
</dbReference>
<dbReference type="InterPro" id="IPR037052">
    <property type="entry name" value="CheA-like_P2_sf"/>
</dbReference>
<evidence type="ECO:0000256" key="12">
    <source>
        <dbReference type="SAM" id="MobiDB-lite"/>
    </source>
</evidence>
<dbReference type="SUPFAM" id="SSF55052">
    <property type="entry name" value="CheY-binding domain of CheA"/>
    <property type="match status" value="1"/>
</dbReference>
<dbReference type="InterPro" id="IPR036641">
    <property type="entry name" value="HPT_dom_sf"/>
</dbReference>
<name>A0A9X7W0E5_9BACL</name>
<reference evidence="16 17" key="1">
    <citation type="submission" date="2021-02" db="EMBL/GenBank/DDBJ databases">
        <title>Alicyclobacillus curvatus sp. nov. and Alicyclobacillus mengziensis sp. nov., two acidophilic bacteria isolated from acid mine drainage.</title>
        <authorList>
            <person name="Huang Y."/>
        </authorList>
    </citation>
    <scope>NUCLEOTIDE SEQUENCE [LARGE SCALE GENOMIC DNA]</scope>
    <source>
        <strain evidence="16 17">S30H14</strain>
    </source>
</reference>
<evidence type="ECO:0000256" key="9">
    <source>
        <dbReference type="ARBA" id="ARBA00022840"/>
    </source>
</evidence>
<dbReference type="Gene3D" id="3.30.70.1110">
    <property type="entry name" value="Histidine kinase CheA-like, P2 response regulator-binding domain"/>
    <property type="match status" value="1"/>
</dbReference>
<dbReference type="InterPro" id="IPR004105">
    <property type="entry name" value="CheA-like_dim"/>
</dbReference>
<keyword evidence="4" id="KW-0145">Chemotaxis</keyword>
<dbReference type="CDD" id="cd00731">
    <property type="entry name" value="CheA_reg"/>
    <property type="match status" value="1"/>
</dbReference>
<dbReference type="InterPro" id="IPR005467">
    <property type="entry name" value="His_kinase_dom"/>
</dbReference>
<keyword evidence="8" id="KW-0418">Kinase</keyword>
<protein>
    <recommendedName>
        <fullName evidence="3">Chemotaxis protein CheA</fullName>
        <ecNumber evidence="2">2.7.13.3</ecNumber>
    </recommendedName>
</protein>
<feature type="region of interest" description="Disordered" evidence="12">
    <location>
        <begin position="288"/>
        <end position="331"/>
    </location>
</feature>
<evidence type="ECO:0000256" key="5">
    <source>
        <dbReference type="ARBA" id="ARBA00022553"/>
    </source>
</evidence>
<evidence type="ECO:0000313" key="16">
    <source>
        <dbReference type="EMBL" id="QSO47033.1"/>
    </source>
</evidence>
<dbReference type="RefSeq" id="WP_206656397.1">
    <property type="nucleotide sequence ID" value="NZ_CP071182.1"/>
</dbReference>
<dbReference type="CDD" id="cd16916">
    <property type="entry name" value="HATPase_CheA-like"/>
    <property type="match status" value="1"/>
</dbReference>
<keyword evidence="10" id="KW-0902">Two-component regulatory system</keyword>
<dbReference type="PROSITE" id="PS50851">
    <property type="entry name" value="CHEW"/>
    <property type="match status" value="1"/>
</dbReference>
<dbReference type="InterPro" id="IPR002545">
    <property type="entry name" value="CheW-lke_dom"/>
</dbReference>
<dbReference type="PANTHER" id="PTHR43395">
    <property type="entry name" value="SENSOR HISTIDINE KINASE CHEA"/>
    <property type="match status" value="1"/>
</dbReference>
<dbReference type="GO" id="GO:0005737">
    <property type="term" value="C:cytoplasm"/>
    <property type="evidence" value="ECO:0007669"/>
    <property type="project" value="InterPro"/>
</dbReference>
<dbReference type="SUPFAM" id="SSF50341">
    <property type="entry name" value="CheW-like"/>
    <property type="match status" value="1"/>
</dbReference>
<dbReference type="Pfam" id="PF02895">
    <property type="entry name" value="H-kinase_dim"/>
    <property type="match status" value="1"/>
</dbReference>
<keyword evidence="7" id="KW-0547">Nucleotide-binding</keyword>
<feature type="domain" description="CheW-like" evidence="14">
    <location>
        <begin position="581"/>
        <end position="718"/>
    </location>
</feature>
<dbReference type="Pfam" id="PF07194">
    <property type="entry name" value="P2"/>
    <property type="match status" value="1"/>
</dbReference>
<sequence length="718" mass="77500">MNEQYLDLFVDETSQHLQEMTNGLMELEQQSTNLDVIQTVFRAAHTLKGMAATMGFDRMSRLTHQMENGLDSMRHGHLEPSSAVIDALFVCVDTLEAQLQAIASSGTDVGVDETAALSALESILALPQQAASEAQLERDRPVEGKARSSHLPVSNSDVWWESLSGGVKAVAESGIPVSEVVVTMAADCPMPAVRAFMVMRDVGDGGEVLASEPPAEMIQQGECGSELRLIVATHTKPEELAASIRQMSDIHNVQVNPIEFTVAATTSDGAAVLSAGAEPALIHTGAGASTEANMRESHPSEKAASTHTEARTPSPERRPGASSSNSGRRGNHAIRVDLEKLDTLMNLFSEFVIDKTRLESIAQRRADSELADTVSHLSRIASELQDVVLKIRMVPLETVFNRFPRMVRDLAKSLDKQVRFEVSGDDTELDRTLADEIGDPLVHLIRNALDHGLESPDERVAAGKSATGDIRLFAYQARNKVYIEISDDGRGIDRGRVLQKAIRNGQISASQAAALRDEQVYDFLFQSGFSTAEKVSDISGRGVGLDVVKSKIQSLGGDVRVESTVGAGSRFIIELPLTLSIMHAMLVGVGEETYAVPLGDIAHIVRIDDTDIQRVRDMDMVVFMDKLIPLISLPALLGTGSNLTKAKNGGAALGTPMLIVRKGERLLALEVEEFVGQQEIVIKSLGTYFKTLPTGVAGATILGDGRVALILDPHAWLR</sequence>
<dbReference type="Pfam" id="PF02518">
    <property type="entry name" value="HATPase_c"/>
    <property type="match status" value="1"/>
</dbReference>
<dbReference type="EC" id="2.7.13.3" evidence="2"/>
<feature type="compositionally biased region" description="Basic and acidic residues" evidence="12">
    <location>
        <begin position="308"/>
        <end position="319"/>
    </location>
</feature>
<dbReference type="InterPro" id="IPR051315">
    <property type="entry name" value="Bact_Chemotaxis_CheA"/>
</dbReference>